<feature type="chain" id="PRO_5030925979" description="DUF4309 domain-containing protein" evidence="2">
    <location>
        <begin position="30"/>
        <end position="225"/>
    </location>
</feature>
<reference evidence="3 4" key="1">
    <citation type="submission" date="2020-08" db="EMBL/GenBank/DDBJ databases">
        <title>Genomic Encyclopedia of Type Strains, Phase III (KMG-III): the genomes of soil and plant-associated and newly described type strains.</title>
        <authorList>
            <person name="Whitman W."/>
        </authorList>
    </citation>
    <scope>NUCLEOTIDE SEQUENCE [LARGE SCALE GENOMIC DNA]</scope>
    <source>
        <strain evidence="3 4">CECT 8234</strain>
    </source>
</reference>
<feature type="compositionally biased region" description="Basic and acidic residues" evidence="1">
    <location>
        <begin position="62"/>
        <end position="76"/>
    </location>
</feature>
<evidence type="ECO:0000256" key="1">
    <source>
        <dbReference type="SAM" id="MobiDB-lite"/>
    </source>
</evidence>
<keyword evidence="2" id="KW-0732">Signal</keyword>
<evidence type="ECO:0000313" key="3">
    <source>
        <dbReference type="EMBL" id="MBB3150163.1"/>
    </source>
</evidence>
<accession>A0A7W5C361</accession>
<dbReference type="RefSeq" id="WP_183557609.1">
    <property type="nucleotide sequence ID" value="NZ_CBCSLB010000001.1"/>
</dbReference>
<proteinExistence type="predicted"/>
<feature type="compositionally biased region" description="Low complexity" evidence="1">
    <location>
        <begin position="52"/>
        <end position="61"/>
    </location>
</feature>
<dbReference type="InterPro" id="IPR025453">
    <property type="entry name" value="DUF4309"/>
</dbReference>
<gene>
    <name evidence="3" type="ORF">FHS16_000195</name>
</gene>
<organism evidence="3 4">
    <name type="scientific">Paenibacillus endophyticus</name>
    <dbReference type="NCBI Taxonomy" id="1294268"/>
    <lineage>
        <taxon>Bacteria</taxon>
        <taxon>Bacillati</taxon>
        <taxon>Bacillota</taxon>
        <taxon>Bacilli</taxon>
        <taxon>Bacillales</taxon>
        <taxon>Paenibacillaceae</taxon>
        <taxon>Paenibacillus</taxon>
    </lineage>
</organism>
<dbReference type="Pfam" id="PF14172">
    <property type="entry name" value="DUF4309"/>
    <property type="match status" value="1"/>
</dbReference>
<dbReference type="Proteomes" id="UP000518605">
    <property type="component" value="Unassembled WGS sequence"/>
</dbReference>
<comment type="caution">
    <text evidence="3">The sequence shown here is derived from an EMBL/GenBank/DDBJ whole genome shotgun (WGS) entry which is preliminary data.</text>
</comment>
<dbReference type="EMBL" id="JACHXW010000001">
    <property type="protein sequence ID" value="MBB3150163.1"/>
    <property type="molecule type" value="Genomic_DNA"/>
</dbReference>
<evidence type="ECO:0000313" key="4">
    <source>
        <dbReference type="Proteomes" id="UP000518605"/>
    </source>
</evidence>
<dbReference type="PROSITE" id="PS51257">
    <property type="entry name" value="PROKAR_LIPOPROTEIN"/>
    <property type="match status" value="1"/>
</dbReference>
<dbReference type="AlphaFoldDB" id="A0A7W5C361"/>
<feature type="region of interest" description="Disordered" evidence="1">
    <location>
        <begin position="26"/>
        <end position="81"/>
    </location>
</feature>
<name>A0A7W5C361_9BACL</name>
<evidence type="ECO:0000256" key="2">
    <source>
        <dbReference type="SAM" id="SignalP"/>
    </source>
</evidence>
<sequence length="225" mass="24188">MNQTKRFKQFAIGISFAIALSLTACSSDANTNSTPPPATEMPSEQPNNNATPEPSAEPSLEPSKEPEQSGDNHGDSAESGSEVGELIGSIYDLAKEGKVEGSDYAAHDALFDEIEKAWGKPDSNESAGKGIYATYKDKGVTFGYNKGMVVFDVRSYSPKLKQISLKDLEVALGTSEEKTVSGSDTIYTYEVNQQYQLKFAITKSSGKVDHISVYSEGDTKNNMAG</sequence>
<keyword evidence="4" id="KW-1185">Reference proteome</keyword>
<protein>
    <recommendedName>
        <fullName evidence="5">DUF4309 domain-containing protein</fullName>
    </recommendedName>
</protein>
<evidence type="ECO:0008006" key="5">
    <source>
        <dbReference type="Google" id="ProtNLM"/>
    </source>
</evidence>
<feature type="compositionally biased region" description="Polar residues" evidence="1">
    <location>
        <begin position="42"/>
        <end position="51"/>
    </location>
</feature>
<feature type="signal peptide" evidence="2">
    <location>
        <begin position="1"/>
        <end position="29"/>
    </location>
</feature>